<sequence>MSVMKLRDWPLRKRLLFSNFIMIFIPVLFTAVVSMAIFLALQFGNINRANIISFIWPESGQNMSIQFELSRLRVRADQYHGDMGRLLQAADHLEDQGLNVSIWRDKEDLYDTAGIDKVYLRQQVMAGHRQGHADFNWTGEGLRFYYISPHTDIHLAVAGAVPSYPENEYIDLSSKDILKIAFYVLTILTILLTILVGLKLSRWMAGQIVDPVERLRNMADAISQGDLDHPVPILSHDEIGDTCQAFEKMRLQLRAARDTRKKYDQNRKELLAGISHDLSTPLTKIEGYASGILDGIANTPEKERHYLDMIVDTSHHMASLVRTLFLFSKLDLGQVPFHWENVDIAAYLTDYISEQADHFHQQGLDVTFQSSLTKAVISIDRQQFQRVIENILGNSLKYKDQAVGHMAITLTESGEGEYLLSFADDGCGVAEKELPKLFESFYRTDKARTNVAKGSGLGLAVVQQIIQAMKGKIWAQATVPKGLTICISLPKGESHR</sequence>
<keyword evidence="11 14" id="KW-1133">Transmembrane helix</keyword>
<dbReference type="PROSITE" id="PS50885">
    <property type="entry name" value="HAMP"/>
    <property type="match status" value="1"/>
</dbReference>
<dbReference type="SUPFAM" id="SSF158472">
    <property type="entry name" value="HAMP domain-like"/>
    <property type="match status" value="1"/>
</dbReference>
<dbReference type="CDD" id="cd06225">
    <property type="entry name" value="HAMP"/>
    <property type="match status" value="1"/>
</dbReference>
<dbReference type="GO" id="GO:0000155">
    <property type="term" value="F:phosphorelay sensor kinase activity"/>
    <property type="evidence" value="ECO:0007669"/>
    <property type="project" value="InterPro"/>
</dbReference>
<dbReference type="AlphaFoldDB" id="G0VLX1"/>
<evidence type="ECO:0000256" key="14">
    <source>
        <dbReference type="SAM" id="Phobius"/>
    </source>
</evidence>
<dbReference type="InterPro" id="IPR003661">
    <property type="entry name" value="HisK_dim/P_dom"/>
</dbReference>
<dbReference type="InterPro" id="IPR003660">
    <property type="entry name" value="HAMP_dom"/>
</dbReference>
<feature type="transmembrane region" description="Helical" evidence="14">
    <location>
        <begin position="20"/>
        <end position="41"/>
    </location>
</feature>
<dbReference type="FunFam" id="3.30.565.10:FF:000006">
    <property type="entry name" value="Sensor histidine kinase WalK"/>
    <property type="match status" value="1"/>
</dbReference>
<dbReference type="SMART" id="SM00304">
    <property type="entry name" value="HAMP"/>
    <property type="match status" value="1"/>
</dbReference>
<dbReference type="InterPro" id="IPR036097">
    <property type="entry name" value="HisK_dim/P_sf"/>
</dbReference>
<dbReference type="Gene3D" id="6.10.340.10">
    <property type="match status" value="1"/>
</dbReference>
<accession>G0VLX1</accession>
<proteinExistence type="predicted"/>
<dbReference type="KEGG" id="med:MELS_2102"/>
<evidence type="ECO:0000256" key="10">
    <source>
        <dbReference type="ARBA" id="ARBA00022840"/>
    </source>
</evidence>
<evidence type="ECO:0000256" key="9">
    <source>
        <dbReference type="ARBA" id="ARBA00022777"/>
    </source>
</evidence>
<dbReference type="CDD" id="cd00075">
    <property type="entry name" value="HATPase"/>
    <property type="match status" value="1"/>
</dbReference>
<dbReference type="InterPro" id="IPR050398">
    <property type="entry name" value="HssS/ArlS-like"/>
</dbReference>
<dbReference type="PANTHER" id="PTHR45528">
    <property type="entry name" value="SENSOR HISTIDINE KINASE CPXA"/>
    <property type="match status" value="1"/>
</dbReference>
<evidence type="ECO:0000256" key="6">
    <source>
        <dbReference type="ARBA" id="ARBA00022679"/>
    </source>
</evidence>
<keyword evidence="5" id="KW-0597">Phosphoprotein</keyword>
<dbReference type="EC" id="2.7.13.3" evidence="3"/>
<keyword evidence="4" id="KW-1003">Cell membrane</keyword>
<evidence type="ECO:0000256" key="4">
    <source>
        <dbReference type="ARBA" id="ARBA00022475"/>
    </source>
</evidence>
<comment type="catalytic activity">
    <reaction evidence="1">
        <text>ATP + protein L-histidine = ADP + protein N-phospho-L-histidine.</text>
        <dbReference type="EC" id="2.7.13.3"/>
    </reaction>
</comment>
<dbReference type="CDD" id="cd00082">
    <property type="entry name" value="HisKA"/>
    <property type="match status" value="1"/>
</dbReference>
<dbReference type="GO" id="GO:0005886">
    <property type="term" value="C:plasma membrane"/>
    <property type="evidence" value="ECO:0007669"/>
    <property type="project" value="UniProtKB-SubCell"/>
</dbReference>
<dbReference type="PRINTS" id="PR00344">
    <property type="entry name" value="BCTRLSENSOR"/>
</dbReference>
<keyword evidence="12" id="KW-0902">Two-component regulatory system</keyword>
<feature type="domain" description="Histidine kinase" evidence="15">
    <location>
        <begin position="273"/>
        <end position="493"/>
    </location>
</feature>
<protein>
    <recommendedName>
        <fullName evidence="3">histidine kinase</fullName>
        <ecNumber evidence="3">2.7.13.3</ecNumber>
    </recommendedName>
</protein>
<dbReference type="Proteomes" id="UP000010111">
    <property type="component" value="Chromosome"/>
</dbReference>
<dbReference type="SMART" id="SM00387">
    <property type="entry name" value="HATPase_c"/>
    <property type="match status" value="1"/>
</dbReference>
<reference evidence="17 18" key="1">
    <citation type="journal article" date="2011" name="J. Bacteriol.">
        <title>Genome Sequence of the Ruminal Bacterium Megasphaera elsdenii.</title>
        <authorList>
            <person name="Marx H."/>
            <person name="Graf A.B."/>
            <person name="Tatto N."/>
            <person name="Thallinger G.G."/>
            <person name="Mattanovich D."/>
            <person name="Sauer M."/>
        </authorList>
    </citation>
    <scope>NUCLEOTIDE SEQUENCE [LARGE SCALE GENOMIC DNA]</scope>
    <source>
        <strain evidence="17 18">DSM 20460</strain>
    </source>
</reference>
<dbReference type="STRING" id="1064535.MELS_2102"/>
<dbReference type="Gene3D" id="3.30.565.10">
    <property type="entry name" value="Histidine kinase-like ATPase, C-terminal domain"/>
    <property type="match status" value="1"/>
</dbReference>
<keyword evidence="10" id="KW-0067">ATP-binding</keyword>
<evidence type="ECO:0000256" key="8">
    <source>
        <dbReference type="ARBA" id="ARBA00022741"/>
    </source>
</evidence>
<keyword evidence="7 14" id="KW-0812">Transmembrane</keyword>
<dbReference type="SUPFAM" id="SSF47384">
    <property type="entry name" value="Homodimeric domain of signal transducing histidine kinase"/>
    <property type="match status" value="1"/>
</dbReference>
<evidence type="ECO:0000256" key="1">
    <source>
        <dbReference type="ARBA" id="ARBA00000085"/>
    </source>
</evidence>
<evidence type="ECO:0000256" key="11">
    <source>
        <dbReference type="ARBA" id="ARBA00022989"/>
    </source>
</evidence>
<gene>
    <name evidence="17" type="ORF">MELS_2102</name>
</gene>
<dbReference type="PANTHER" id="PTHR45528:SF1">
    <property type="entry name" value="SENSOR HISTIDINE KINASE CPXA"/>
    <property type="match status" value="1"/>
</dbReference>
<evidence type="ECO:0000256" key="3">
    <source>
        <dbReference type="ARBA" id="ARBA00012438"/>
    </source>
</evidence>
<comment type="subcellular location">
    <subcellularLocation>
        <location evidence="2">Cell membrane</location>
        <topology evidence="2">Multi-pass membrane protein</topology>
    </subcellularLocation>
</comment>
<dbReference type="Gene3D" id="1.10.287.130">
    <property type="match status" value="1"/>
</dbReference>
<evidence type="ECO:0000256" key="5">
    <source>
        <dbReference type="ARBA" id="ARBA00022553"/>
    </source>
</evidence>
<keyword evidence="18" id="KW-1185">Reference proteome</keyword>
<feature type="transmembrane region" description="Helical" evidence="14">
    <location>
        <begin position="180"/>
        <end position="198"/>
    </location>
</feature>
<feature type="domain" description="HAMP" evidence="16">
    <location>
        <begin position="206"/>
        <end position="258"/>
    </location>
</feature>
<dbReference type="Pfam" id="PF00512">
    <property type="entry name" value="HisKA"/>
    <property type="match status" value="1"/>
</dbReference>
<organism evidence="17 18">
    <name type="scientific">Megasphaera elsdenii DSM 20460</name>
    <dbReference type="NCBI Taxonomy" id="1064535"/>
    <lineage>
        <taxon>Bacteria</taxon>
        <taxon>Bacillati</taxon>
        <taxon>Bacillota</taxon>
        <taxon>Negativicutes</taxon>
        <taxon>Veillonellales</taxon>
        <taxon>Veillonellaceae</taxon>
        <taxon>Megasphaera</taxon>
    </lineage>
</organism>
<dbReference type="InterPro" id="IPR004358">
    <property type="entry name" value="Sig_transdc_His_kin-like_C"/>
</dbReference>
<evidence type="ECO:0000256" key="13">
    <source>
        <dbReference type="ARBA" id="ARBA00023136"/>
    </source>
</evidence>
<dbReference type="InterPro" id="IPR005467">
    <property type="entry name" value="His_kinase_dom"/>
</dbReference>
<dbReference type="InterPro" id="IPR036890">
    <property type="entry name" value="HATPase_C_sf"/>
</dbReference>
<keyword evidence="13 14" id="KW-0472">Membrane</keyword>
<dbReference type="InterPro" id="IPR003594">
    <property type="entry name" value="HATPase_dom"/>
</dbReference>
<evidence type="ECO:0000256" key="12">
    <source>
        <dbReference type="ARBA" id="ARBA00023012"/>
    </source>
</evidence>
<name>G0VLX1_MEGEL</name>
<dbReference type="SMART" id="SM00388">
    <property type="entry name" value="HisKA"/>
    <property type="match status" value="1"/>
</dbReference>
<dbReference type="HOGENOM" id="CLU_000445_89_6_9"/>
<evidence type="ECO:0000259" key="16">
    <source>
        <dbReference type="PROSITE" id="PS50885"/>
    </source>
</evidence>
<dbReference type="eggNOG" id="COG5000">
    <property type="taxonomic scope" value="Bacteria"/>
</dbReference>
<evidence type="ECO:0000259" key="15">
    <source>
        <dbReference type="PROSITE" id="PS50109"/>
    </source>
</evidence>
<keyword evidence="8" id="KW-0547">Nucleotide-binding</keyword>
<dbReference type="EMBL" id="HE576794">
    <property type="protein sequence ID" value="CCC74319.1"/>
    <property type="molecule type" value="Genomic_DNA"/>
</dbReference>
<keyword evidence="9 17" id="KW-0418">Kinase</keyword>
<dbReference type="SUPFAM" id="SSF55874">
    <property type="entry name" value="ATPase domain of HSP90 chaperone/DNA topoisomerase II/histidine kinase"/>
    <property type="match status" value="1"/>
</dbReference>
<dbReference type="PROSITE" id="PS50109">
    <property type="entry name" value="HIS_KIN"/>
    <property type="match status" value="1"/>
</dbReference>
<dbReference type="Pfam" id="PF02518">
    <property type="entry name" value="HATPase_c"/>
    <property type="match status" value="1"/>
</dbReference>
<dbReference type="eggNOG" id="COG5002">
    <property type="taxonomic scope" value="Bacteria"/>
</dbReference>
<keyword evidence="6" id="KW-0808">Transferase</keyword>
<dbReference type="Pfam" id="PF00672">
    <property type="entry name" value="HAMP"/>
    <property type="match status" value="1"/>
</dbReference>
<evidence type="ECO:0000313" key="18">
    <source>
        <dbReference type="Proteomes" id="UP000010111"/>
    </source>
</evidence>
<dbReference type="GO" id="GO:0005524">
    <property type="term" value="F:ATP binding"/>
    <property type="evidence" value="ECO:0007669"/>
    <property type="project" value="UniProtKB-KW"/>
</dbReference>
<evidence type="ECO:0000256" key="7">
    <source>
        <dbReference type="ARBA" id="ARBA00022692"/>
    </source>
</evidence>
<evidence type="ECO:0000313" key="17">
    <source>
        <dbReference type="EMBL" id="CCC74319.1"/>
    </source>
</evidence>
<evidence type="ECO:0000256" key="2">
    <source>
        <dbReference type="ARBA" id="ARBA00004651"/>
    </source>
</evidence>